<proteinExistence type="predicted"/>
<reference evidence="1" key="1">
    <citation type="submission" date="2020-10" db="EMBL/GenBank/DDBJ databases">
        <authorList>
            <person name="Gilroy R."/>
        </authorList>
    </citation>
    <scope>NUCLEOTIDE SEQUENCE</scope>
    <source>
        <strain evidence="1">CHK195-26880</strain>
    </source>
</reference>
<gene>
    <name evidence="1" type="ORF">IAB59_01185</name>
</gene>
<evidence type="ECO:0000313" key="2">
    <source>
        <dbReference type="Proteomes" id="UP000886833"/>
    </source>
</evidence>
<protein>
    <submittedName>
        <fullName evidence="1">Uncharacterized protein</fullName>
    </submittedName>
</protein>
<dbReference type="AlphaFoldDB" id="A0A9D1KC85"/>
<dbReference type="Proteomes" id="UP000886833">
    <property type="component" value="Unassembled WGS sequence"/>
</dbReference>
<comment type="caution">
    <text evidence="1">The sequence shown here is derived from an EMBL/GenBank/DDBJ whole genome shotgun (WGS) entry which is preliminary data.</text>
</comment>
<accession>A0A9D1KC85</accession>
<organism evidence="1 2">
    <name type="scientific">Candidatus Onthousia faecipullorum</name>
    <dbReference type="NCBI Taxonomy" id="2840887"/>
    <lineage>
        <taxon>Bacteria</taxon>
        <taxon>Bacillati</taxon>
        <taxon>Bacillota</taxon>
        <taxon>Bacilli</taxon>
        <taxon>Candidatus Onthousia</taxon>
    </lineage>
</organism>
<sequence length="159" mass="19269">MSEELYKWLKEVNLNYQELSKIDDNKWVLVNSNTLYYLFSLYQRTSSNKMVNKSLHIIQQHFNDLEILRYYGIDETSELLLYHHMPVIDAKTIFKPWEKEEEICSRPLVVLKDVDNNIPFPPSKLPKLRKAYLQAKKKEQEWENHQKELKYRIEKGYMV</sequence>
<name>A0A9D1KC85_9FIRM</name>
<dbReference type="EMBL" id="DVKQ01000008">
    <property type="protein sequence ID" value="HIT37077.1"/>
    <property type="molecule type" value="Genomic_DNA"/>
</dbReference>
<reference evidence="1" key="2">
    <citation type="journal article" date="2021" name="PeerJ">
        <title>Extensive microbial diversity within the chicken gut microbiome revealed by metagenomics and culture.</title>
        <authorList>
            <person name="Gilroy R."/>
            <person name="Ravi A."/>
            <person name="Getino M."/>
            <person name="Pursley I."/>
            <person name="Horton D.L."/>
            <person name="Alikhan N.F."/>
            <person name="Baker D."/>
            <person name="Gharbi K."/>
            <person name="Hall N."/>
            <person name="Watson M."/>
            <person name="Adriaenssens E.M."/>
            <person name="Foster-Nyarko E."/>
            <person name="Jarju S."/>
            <person name="Secka A."/>
            <person name="Antonio M."/>
            <person name="Oren A."/>
            <person name="Chaudhuri R.R."/>
            <person name="La Ragione R."/>
            <person name="Hildebrand F."/>
            <person name="Pallen M.J."/>
        </authorList>
    </citation>
    <scope>NUCLEOTIDE SEQUENCE</scope>
    <source>
        <strain evidence="1">CHK195-26880</strain>
    </source>
</reference>
<evidence type="ECO:0000313" key="1">
    <source>
        <dbReference type="EMBL" id="HIT37077.1"/>
    </source>
</evidence>